<dbReference type="InterPro" id="IPR009100">
    <property type="entry name" value="AcylCoA_DH/oxidase_NM_dom_sf"/>
</dbReference>
<dbReference type="Proteomes" id="UP000000657">
    <property type="component" value="Chromosome"/>
</dbReference>
<evidence type="ECO:0000259" key="9">
    <source>
        <dbReference type="Pfam" id="PF02771"/>
    </source>
</evidence>
<evidence type="ECO:0000256" key="3">
    <source>
        <dbReference type="ARBA" id="ARBA00022630"/>
    </source>
</evidence>
<dbReference type="Gene3D" id="1.10.540.10">
    <property type="entry name" value="Acyl-CoA dehydrogenase/oxidase, N-terminal domain"/>
    <property type="match status" value="1"/>
</dbReference>
<gene>
    <name evidence="10" type="ordered locus">FRAAL2362</name>
</gene>
<dbReference type="EC" id="1.3.99.13" evidence="10"/>
<dbReference type="AlphaFoldDB" id="Q0RN78"/>
<dbReference type="Pfam" id="PF00441">
    <property type="entry name" value="Acyl-CoA_dh_1"/>
    <property type="match status" value="1"/>
</dbReference>
<keyword evidence="11" id="KW-1185">Reference proteome</keyword>
<dbReference type="InterPro" id="IPR036250">
    <property type="entry name" value="AcylCo_DH-like_C"/>
</dbReference>
<evidence type="ECO:0000256" key="1">
    <source>
        <dbReference type="ARBA" id="ARBA00001974"/>
    </source>
</evidence>
<dbReference type="SUPFAM" id="SSF56645">
    <property type="entry name" value="Acyl-CoA dehydrogenase NM domain-like"/>
    <property type="match status" value="1"/>
</dbReference>
<keyword evidence="5 6" id="KW-0560">Oxidoreductase</keyword>
<comment type="similarity">
    <text evidence="2 6">Belongs to the acyl-CoA dehydrogenase family.</text>
</comment>
<dbReference type="GO" id="GO:0003995">
    <property type="term" value="F:acyl-CoA dehydrogenase activity"/>
    <property type="evidence" value="ECO:0007669"/>
    <property type="project" value="InterPro"/>
</dbReference>
<keyword evidence="3 6" id="KW-0285">Flavoprotein</keyword>
<dbReference type="PANTHER" id="PTHR43884">
    <property type="entry name" value="ACYL-COA DEHYDROGENASE"/>
    <property type="match status" value="1"/>
</dbReference>
<dbReference type="Gene3D" id="2.40.110.10">
    <property type="entry name" value="Butyryl-CoA Dehydrogenase, subunit A, domain 2"/>
    <property type="match status" value="1"/>
</dbReference>
<feature type="domain" description="Acyl-CoA dehydrogenase/oxidase C-terminal" evidence="7">
    <location>
        <begin position="231"/>
        <end position="378"/>
    </location>
</feature>
<reference evidence="10 11" key="1">
    <citation type="journal article" date="2007" name="Genome Res.">
        <title>Genome characteristics of facultatively symbiotic Frankia sp. strains reflect host range and host plant biogeography.</title>
        <authorList>
            <person name="Normand P."/>
            <person name="Lapierre P."/>
            <person name="Tisa L.S."/>
            <person name="Gogarten J.P."/>
            <person name="Alloisio N."/>
            <person name="Bagnarol E."/>
            <person name="Bassi C.A."/>
            <person name="Berry A.M."/>
            <person name="Bickhart D.M."/>
            <person name="Choisne N."/>
            <person name="Couloux A."/>
            <person name="Cournoyer B."/>
            <person name="Cruveiller S."/>
            <person name="Daubin V."/>
            <person name="Demange N."/>
            <person name="Francino M.P."/>
            <person name="Goltsman E."/>
            <person name="Huang Y."/>
            <person name="Kopp O.R."/>
            <person name="Labarre L."/>
            <person name="Lapidus A."/>
            <person name="Lavire C."/>
            <person name="Marechal J."/>
            <person name="Martinez M."/>
            <person name="Mastronunzio J.E."/>
            <person name="Mullin B.C."/>
            <person name="Niemann J."/>
            <person name="Pujic P."/>
            <person name="Rawnsley T."/>
            <person name="Rouy Z."/>
            <person name="Schenowitz C."/>
            <person name="Sellstedt A."/>
            <person name="Tavares F."/>
            <person name="Tomkins J.P."/>
            <person name="Vallenet D."/>
            <person name="Valverde C."/>
            <person name="Wall L.G."/>
            <person name="Wang Y."/>
            <person name="Medigue C."/>
            <person name="Benson D.R."/>
        </authorList>
    </citation>
    <scope>NUCLEOTIDE SEQUENCE [LARGE SCALE GENOMIC DNA]</scope>
    <source>
        <strain evidence="11">DSM 45986 / CECT 9034 / ACN14a</strain>
    </source>
</reference>
<dbReference type="eggNOG" id="COG1960">
    <property type="taxonomic scope" value="Bacteria"/>
</dbReference>
<feature type="domain" description="Acyl-CoA oxidase/dehydrogenase middle" evidence="8">
    <location>
        <begin position="123"/>
        <end position="217"/>
    </location>
</feature>
<evidence type="ECO:0000256" key="4">
    <source>
        <dbReference type="ARBA" id="ARBA00022827"/>
    </source>
</evidence>
<dbReference type="HOGENOM" id="CLU_018204_0_1_11"/>
<dbReference type="InterPro" id="IPR006089">
    <property type="entry name" value="Acyl-CoA_DH_CS"/>
</dbReference>
<protein>
    <submittedName>
        <fullName evidence="10">Acyl-CoA dehydrogenase, long-chain specific (LCAD)</fullName>
        <ecNumber evidence="10">1.3.99.13</ecNumber>
    </submittedName>
</protein>
<dbReference type="STRING" id="326424.FRAAL2362"/>
<accession>Q0RN78</accession>
<keyword evidence="4 6" id="KW-0274">FAD</keyword>
<dbReference type="RefSeq" id="WP_011603526.1">
    <property type="nucleotide sequence ID" value="NC_008278.1"/>
</dbReference>
<dbReference type="InterPro" id="IPR006091">
    <property type="entry name" value="Acyl-CoA_Oxase/DH_mid-dom"/>
</dbReference>
<dbReference type="FunFam" id="1.20.140.10:FF:000001">
    <property type="entry name" value="Acyl-CoA dehydrogenase"/>
    <property type="match status" value="1"/>
</dbReference>
<organism evidence="10 11">
    <name type="scientific">Frankia alni (strain DSM 45986 / CECT 9034 / ACN14a)</name>
    <dbReference type="NCBI Taxonomy" id="326424"/>
    <lineage>
        <taxon>Bacteria</taxon>
        <taxon>Bacillati</taxon>
        <taxon>Actinomycetota</taxon>
        <taxon>Actinomycetes</taxon>
        <taxon>Frankiales</taxon>
        <taxon>Frankiaceae</taxon>
        <taxon>Frankia</taxon>
    </lineage>
</organism>
<evidence type="ECO:0000259" key="7">
    <source>
        <dbReference type="Pfam" id="PF00441"/>
    </source>
</evidence>
<evidence type="ECO:0000256" key="5">
    <source>
        <dbReference type="ARBA" id="ARBA00023002"/>
    </source>
</evidence>
<dbReference type="InterPro" id="IPR046373">
    <property type="entry name" value="Acyl-CoA_Oxase/DH_mid-dom_sf"/>
</dbReference>
<evidence type="ECO:0000259" key="8">
    <source>
        <dbReference type="Pfam" id="PF02770"/>
    </source>
</evidence>
<evidence type="ECO:0000256" key="2">
    <source>
        <dbReference type="ARBA" id="ARBA00009347"/>
    </source>
</evidence>
<sequence>MKRTIFEPEHEEFRELVQTFITKECLPHIDEWERNGIVDRAAWTKAGEMGLLGLRVPEEFGGAGMTDPRYDAVITEELALAGVSGLALQLHNELLAPYMLDLTNDEQKARWLPGYASGEIITAVAMSEPGAGSDLRGMRTTAIRDGDHFVLNGAKTFISNGLISDLVVVAVKTQPQEQPTKLSLIAVERGTPGFERGRKLDKVGAHSQDTSELFFSDARVPAANLIGEEFRGMNYLMRNLASERLSIAISSVASARRAQQLTAEYVRSRKAFGTTIGSFQNTRFVLAALHARTQAVQSFVDTCLRGKVDGDLTIEEAAAAKLLATELEFDAVDAGVQLHGGYGWMEEYPIARMYRDVRISRILGGSSEIMKEVIGRSLALEGPA</sequence>
<dbReference type="OrthoDB" id="8876745at2"/>
<evidence type="ECO:0000313" key="10">
    <source>
        <dbReference type="EMBL" id="CAJ61011.1"/>
    </source>
</evidence>
<proteinExistence type="inferred from homology"/>
<dbReference type="FunFam" id="2.40.110.10:FF:000002">
    <property type="entry name" value="Acyl-CoA dehydrogenase fadE12"/>
    <property type="match status" value="1"/>
</dbReference>
<evidence type="ECO:0000313" key="11">
    <source>
        <dbReference type="Proteomes" id="UP000000657"/>
    </source>
</evidence>
<comment type="cofactor">
    <cofactor evidence="1 6">
        <name>FAD</name>
        <dbReference type="ChEBI" id="CHEBI:57692"/>
    </cofactor>
</comment>
<dbReference type="InterPro" id="IPR009075">
    <property type="entry name" value="AcylCo_DH/oxidase_C"/>
</dbReference>
<dbReference type="InterPro" id="IPR013786">
    <property type="entry name" value="AcylCoA_DH/ox_N"/>
</dbReference>
<dbReference type="InterPro" id="IPR037069">
    <property type="entry name" value="AcylCoA_DH/ox_N_sf"/>
</dbReference>
<dbReference type="SUPFAM" id="SSF47203">
    <property type="entry name" value="Acyl-CoA dehydrogenase C-terminal domain-like"/>
    <property type="match status" value="1"/>
</dbReference>
<dbReference type="Gene3D" id="1.20.140.10">
    <property type="entry name" value="Butyryl-CoA Dehydrogenase, subunit A, domain 3"/>
    <property type="match status" value="1"/>
</dbReference>
<dbReference type="PROSITE" id="PS00072">
    <property type="entry name" value="ACYL_COA_DH_1"/>
    <property type="match status" value="1"/>
</dbReference>
<dbReference type="EMBL" id="CT573213">
    <property type="protein sequence ID" value="CAJ61011.1"/>
    <property type="molecule type" value="Genomic_DNA"/>
</dbReference>
<dbReference type="KEGG" id="fal:FRAAL2362"/>
<evidence type="ECO:0000256" key="6">
    <source>
        <dbReference type="RuleBase" id="RU362125"/>
    </source>
</evidence>
<name>Q0RN78_FRAAA</name>
<dbReference type="Pfam" id="PF02771">
    <property type="entry name" value="Acyl-CoA_dh_N"/>
    <property type="match status" value="1"/>
</dbReference>
<dbReference type="GO" id="GO:0050660">
    <property type="term" value="F:flavin adenine dinucleotide binding"/>
    <property type="evidence" value="ECO:0007669"/>
    <property type="project" value="InterPro"/>
</dbReference>
<feature type="domain" description="Acyl-CoA dehydrogenase/oxidase N-terminal" evidence="9">
    <location>
        <begin position="8"/>
        <end position="119"/>
    </location>
</feature>
<dbReference type="Pfam" id="PF02770">
    <property type="entry name" value="Acyl-CoA_dh_M"/>
    <property type="match status" value="1"/>
</dbReference>
<dbReference type="PANTHER" id="PTHR43884:SF12">
    <property type="entry name" value="ISOVALERYL-COA DEHYDROGENASE, MITOCHONDRIAL-RELATED"/>
    <property type="match status" value="1"/>
</dbReference>